<protein>
    <submittedName>
        <fullName evidence="4">MarR family transcriptional regulator</fullName>
    </submittedName>
</protein>
<dbReference type="Proteomes" id="UP000310168">
    <property type="component" value="Unassembled WGS sequence"/>
</dbReference>
<keyword evidence="5" id="KW-1185">Reference proteome</keyword>
<evidence type="ECO:0000256" key="2">
    <source>
        <dbReference type="ARBA" id="ARBA00023163"/>
    </source>
</evidence>
<feature type="domain" description="HTH marR-type" evidence="3">
    <location>
        <begin position="4"/>
        <end position="136"/>
    </location>
</feature>
<gene>
    <name evidence="4" type="ORF">EZH24_02105</name>
</gene>
<dbReference type="PRINTS" id="PR00598">
    <property type="entry name" value="HTHMARR"/>
</dbReference>
<evidence type="ECO:0000313" key="5">
    <source>
        <dbReference type="Proteomes" id="UP000310168"/>
    </source>
</evidence>
<dbReference type="Gene3D" id="1.10.10.10">
    <property type="entry name" value="Winged helix-like DNA-binding domain superfamily/Winged helix DNA-binding domain"/>
    <property type="match status" value="1"/>
</dbReference>
<dbReference type="SMART" id="SM00347">
    <property type="entry name" value="HTH_MARR"/>
    <property type="match status" value="1"/>
</dbReference>
<keyword evidence="1" id="KW-0805">Transcription regulation</keyword>
<dbReference type="PANTHER" id="PTHR33164">
    <property type="entry name" value="TRANSCRIPTIONAL REGULATOR, MARR FAMILY"/>
    <property type="match status" value="1"/>
</dbReference>
<dbReference type="EMBL" id="SJDU01000029">
    <property type="protein sequence ID" value="TKZ36053.1"/>
    <property type="molecule type" value="Genomic_DNA"/>
</dbReference>
<dbReference type="RefSeq" id="WP_137997486.1">
    <property type="nucleotide sequence ID" value="NZ_SJDU01000029.1"/>
</dbReference>
<dbReference type="InterPro" id="IPR036388">
    <property type="entry name" value="WH-like_DNA-bd_sf"/>
</dbReference>
<dbReference type="InterPro" id="IPR039422">
    <property type="entry name" value="MarR/SlyA-like"/>
</dbReference>
<comment type="caution">
    <text evidence="4">The sequence shown here is derived from an EMBL/GenBank/DDBJ whole genome shotgun (WGS) entry which is preliminary data.</text>
</comment>
<dbReference type="InterPro" id="IPR000835">
    <property type="entry name" value="HTH_MarR-typ"/>
</dbReference>
<reference evidence="4 5" key="1">
    <citation type="journal article" date="2019" name="Anaerobe">
        <title>Brachyspira catarrhinii sp. nov., an anaerobic intestinal spirochaete isolated from vervet monkeys may have been misidentified as Brachyspira aalborgi in previous studies.</title>
        <authorList>
            <person name="Phillips N.D."/>
            <person name="La T."/>
            <person name="Hampson D.J."/>
        </authorList>
    </citation>
    <scope>NUCLEOTIDE SEQUENCE [LARGE SCALE GENOMIC DNA]</scope>
    <source>
        <strain evidence="4 5">Z12</strain>
    </source>
</reference>
<accession>A0ABY2TUA6</accession>
<sequence>MNDSVKLFVVFAKAYNSYTKRLKSNAKSLGLSISEFAVLQHLHSKQISVNVQELSDKILLSNSTTTYTVDKLIKRGLIDKKENSFDKRFVEIYLTKSGKKVIEEIFPMHVKFLEKLNPLTDNETEELIKLLKKVGKNN</sequence>
<evidence type="ECO:0000256" key="1">
    <source>
        <dbReference type="ARBA" id="ARBA00023015"/>
    </source>
</evidence>
<organism evidence="4 5">
    <name type="scientific">Brachyspira catarrhinii</name>
    <dbReference type="NCBI Taxonomy" id="2528966"/>
    <lineage>
        <taxon>Bacteria</taxon>
        <taxon>Pseudomonadati</taxon>
        <taxon>Spirochaetota</taxon>
        <taxon>Spirochaetia</taxon>
        <taxon>Brachyspirales</taxon>
        <taxon>Brachyspiraceae</taxon>
        <taxon>Brachyspira</taxon>
    </lineage>
</organism>
<dbReference type="PROSITE" id="PS50995">
    <property type="entry name" value="HTH_MARR_2"/>
    <property type="match status" value="1"/>
</dbReference>
<dbReference type="SUPFAM" id="SSF46785">
    <property type="entry name" value="Winged helix' DNA-binding domain"/>
    <property type="match status" value="1"/>
</dbReference>
<keyword evidence="2" id="KW-0804">Transcription</keyword>
<name>A0ABY2TUA6_9SPIR</name>
<proteinExistence type="predicted"/>
<evidence type="ECO:0000259" key="3">
    <source>
        <dbReference type="PROSITE" id="PS50995"/>
    </source>
</evidence>
<dbReference type="Pfam" id="PF01047">
    <property type="entry name" value="MarR"/>
    <property type="match status" value="1"/>
</dbReference>
<evidence type="ECO:0000313" key="4">
    <source>
        <dbReference type="EMBL" id="TKZ36053.1"/>
    </source>
</evidence>
<dbReference type="PANTHER" id="PTHR33164:SF56">
    <property type="entry name" value="HTH-TYPE TRANSCRIPTIONAL REGULATOR MHQR"/>
    <property type="match status" value="1"/>
</dbReference>
<dbReference type="InterPro" id="IPR036390">
    <property type="entry name" value="WH_DNA-bd_sf"/>
</dbReference>